<dbReference type="AlphaFoldDB" id="A0AAN8PI73"/>
<dbReference type="EMBL" id="JAWJWE010000007">
    <property type="protein sequence ID" value="KAK6632814.1"/>
    <property type="molecule type" value="Genomic_DNA"/>
</dbReference>
<sequence>MNVNVDIKNKKLDICWRKKFFQLSRLEYKTSEEAIEISFDDLKEKSDESVWCKNYFSPTNSPNLNFTLHHPLFGVFTKLLPGLIYRETKEQQQQEQQQQEQQQQEQRKDEYVKDGSYPEQ</sequence>
<evidence type="ECO:0000313" key="3">
    <source>
        <dbReference type="Proteomes" id="UP001372834"/>
    </source>
</evidence>
<comment type="caution">
    <text evidence="2">The sequence shown here is derived from an EMBL/GenBank/DDBJ whole genome shotgun (WGS) entry which is preliminary data.</text>
</comment>
<organism evidence="2 3">
    <name type="scientific">Polyplax serrata</name>
    <name type="common">Common mouse louse</name>
    <dbReference type="NCBI Taxonomy" id="468196"/>
    <lineage>
        <taxon>Eukaryota</taxon>
        <taxon>Metazoa</taxon>
        <taxon>Ecdysozoa</taxon>
        <taxon>Arthropoda</taxon>
        <taxon>Hexapoda</taxon>
        <taxon>Insecta</taxon>
        <taxon>Pterygota</taxon>
        <taxon>Neoptera</taxon>
        <taxon>Paraneoptera</taxon>
        <taxon>Psocodea</taxon>
        <taxon>Troctomorpha</taxon>
        <taxon>Phthiraptera</taxon>
        <taxon>Anoplura</taxon>
        <taxon>Polyplacidae</taxon>
        <taxon>Polyplax</taxon>
    </lineage>
</organism>
<evidence type="ECO:0000313" key="2">
    <source>
        <dbReference type="EMBL" id="KAK6632814.1"/>
    </source>
</evidence>
<reference evidence="2 3" key="1">
    <citation type="submission" date="2023-10" db="EMBL/GenBank/DDBJ databases">
        <title>Genomes of two closely related lineages of the louse Polyplax serrata with different host specificities.</title>
        <authorList>
            <person name="Martinu J."/>
            <person name="Tarabai H."/>
            <person name="Stefka J."/>
            <person name="Hypsa V."/>
        </authorList>
    </citation>
    <scope>NUCLEOTIDE SEQUENCE [LARGE SCALE GENOMIC DNA]</scope>
    <source>
        <strain evidence="2">HR10_N</strain>
    </source>
</reference>
<dbReference type="Proteomes" id="UP001372834">
    <property type="component" value="Unassembled WGS sequence"/>
</dbReference>
<accession>A0AAN8PI73</accession>
<name>A0AAN8PI73_POLSC</name>
<evidence type="ECO:0000256" key="1">
    <source>
        <dbReference type="SAM" id="MobiDB-lite"/>
    </source>
</evidence>
<protein>
    <submittedName>
        <fullName evidence="2">Uncharacterized protein</fullName>
    </submittedName>
</protein>
<feature type="compositionally biased region" description="Low complexity" evidence="1">
    <location>
        <begin position="93"/>
        <end position="104"/>
    </location>
</feature>
<proteinExistence type="predicted"/>
<feature type="region of interest" description="Disordered" evidence="1">
    <location>
        <begin position="87"/>
        <end position="120"/>
    </location>
</feature>
<gene>
    <name evidence="2" type="ORF">RUM43_013585</name>
</gene>